<keyword evidence="3" id="KW-1185">Reference proteome</keyword>
<accession>A0ABW4TG07</accession>
<sequence>MDLAVALLALAASTVVRALVQGAWLSEQDWAGAAAGVANALITHAGQSKTPDHGPRLARIEGRIAAIPDRIYDRRYDQHIAAGRRFLQDLPMNWRTTQERADIIRDARAEFVRASAIASESGAVHKAVVAEVAIAGCWLWVPSLPDVQRTLNAARHMLEASLLDTPSALVVRDYIDVLKLSRGYGAVPAHWSIPVDPAKLSGIDAVLSVRADARRWAYCLGLWARAGGASGSANGTTATIELYNEFWPEVDVWLGAQSVSRFTMSHNDIYIVRKGQRLNATLWSPARGRVALKADLQTRGYTNPMVAFLVPGNTFPALRA</sequence>
<dbReference type="RefSeq" id="WP_379582859.1">
    <property type="nucleotide sequence ID" value="NZ_JBHUFV010000100.1"/>
</dbReference>
<feature type="signal peptide" evidence="1">
    <location>
        <begin position="1"/>
        <end position="18"/>
    </location>
</feature>
<reference evidence="3" key="1">
    <citation type="journal article" date="2019" name="Int. J. Syst. Evol. Microbiol.">
        <title>The Global Catalogue of Microorganisms (GCM) 10K type strain sequencing project: providing services to taxonomists for standard genome sequencing and annotation.</title>
        <authorList>
            <consortium name="The Broad Institute Genomics Platform"/>
            <consortium name="The Broad Institute Genome Sequencing Center for Infectious Disease"/>
            <person name="Wu L."/>
            <person name="Ma J."/>
        </authorList>
    </citation>
    <scope>NUCLEOTIDE SEQUENCE [LARGE SCALE GENOMIC DNA]</scope>
    <source>
        <strain evidence="3">ICMP 6774ER</strain>
    </source>
</reference>
<proteinExistence type="predicted"/>
<name>A0ABW4TG07_9ACTN</name>
<dbReference type="EMBL" id="JBHUFV010000100">
    <property type="protein sequence ID" value="MFD1940027.1"/>
    <property type="molecule type" value="Genomic_DNA"/>
</dbReference>
<organism evidence="2 3">
    <name type="scientific">Nonomuraea mangrovi</name>
    <dbReference type="NCBI Taxonomy" id="2316207"/>
    <lineage>
        <taxon>Bacteria</taxon>
        <taxon>Bacillati</taxon>
        <taxon>Actinomycetota</taxon>
        <taxon>Actinomycetes</taxon>
        <taxon>Streptosporangiales</taxon>
        <taxon>Streptosporangiaceae</taxon>
        <taxon>Nonomuraea</taxon>
    </lineage>
</organism>
<feature type="chain" id="PRO_5045890537" evidence="1">
    <location>
        <begin position="19"/>
        <end position="320"/>
    </location>
</feature>
<keyword evidence="1" id="KW-0732">Signal</keyword>
<evidence type="ECO:0000256" key="1">
    <source>
        <dbReference type="SAM" id="SignalP"/>
    </source>
</evidence>
<dbReference type="Proteomes" id="UP001597368">
    <property type="component" value="Unassembled WGS sequence"/>
</dbReference>
<evidence type="ECO:0000313" key="3">
    <source>
        <dbReference type="Proteomes" id="UP001597368"/>
    </source>
</evidence>
<comment type="caution">
    <text evidence="2">The sequence shown here is derived from an EMBL/GenBank/DDBJ whole genome shotgun (WGS) entry which is preliminary data.</text>
</comment>
<protein>
    <submittedName>
        <fullName evidence="2">Uncharacterized protein</fullName>
    </submittedName>
</protein>
<gene>
    <name evidence="2" type="ORF">ACFSKW_52080</name>
</gene>
<evidence type="ECO:0000313" key="2">
    <source>
        <dbReference type="EMBL" id="MFD1940027.1"/>
    </source>
</evidence>